<gene>
    <name evidence="2" type="ORF">PAGU1579_01640</name>
</gene>
<comment type="caution">
    <text evidence="2">The sequence shown here is derived from an EMBL/GenBank/DDBJ whole genome shotgun (WGS) entry which is preliminary data.</text>
</comment>
<dbReference type="Proteomes" id="UP000303581">
    <property type="component" value="Unassembled WGS sequence"/>
</dbReference>
<evidence type="ECO:0000313" key="2">
    <source>
        <dbReference type="EMBL" id="GCL68395.1"/>
    </source>
</evidence>
<keyword evidence="1" id="KW-0472">Membrane</keyword>
<name>A0A480B920_9FIRM</name>
<dbReference type="EMBL" id="BJCR01000003">
    <property type="protein sequence ID" value="GCL68395.1"/>
    <property type="molecule type" value="Genomic_DNA"/>
</dbReference>
<dbReference type="Pfam" id="PF05656">
    <property type="entry name" value="DUF805"/>
    <property type="match status" value="1"/>
</dbReference>
<feature type="transmembrane region" description="Helical" evidence="1">
    <location>
        <begin position="81"/>
        <end position="100"/>
    </location>
</feature>
<feature type="transmembrane region" description="Helical" evidence="1">
    <location>
        <begin position="49"/>
        <end position="69"/>
    </location>
</feature>
<dbReference type="InterPro" id="IPR008523">
    <property type="entry name" value="DUF805"/>
</dbReference>
<accession>A0A480B920</accession>
<keyword evidence="3" id="KW-1185">Reference proteome</keyword>
<keyword evidence="1" id="KW-0812">Transmembrane</keyword>
<evidence type="ECO:0008006" key="4">
    <source>
        <dbReference type="Google" id="ProtNLM"/>
    </source>
</evidence>
<proteinExistence type="predicted"/>
<reference evidence="2 3" key="1">
    <citation type="submission" date="2019-03" db="EMBL/GenBank/DDBJ databases">
        <title>Draft genome sequences of two Veillonella tobetsuensis clinical isolates from intraoperative bronchial fluids of elderly patients with pulmonary carcinoma.</title>
        <authorList>
            <person name="Akiyama T."/>
        </authorList>
    </citation>
    <scope>NUCLEOTIDE SEQUENCE [LARGE SCALE GENOMIC DNA]</scope>
    <source>
        <strain evidence="2 3">PAGU 1579</strain>
    </source>
</reference>
<dbReference type="GO" id="GO:0016020">
    <property type="term" value="C:membrane"/>
    <property type="evidence" value="ECO:0007669"/>
    <property type="project" value="InterPro"/>
</dbReference>
<feature type="transmembrane region" description="Helical" evidence="1">
    <location>
        <begin position="21"/>
        <end position="43"/>
    </location>
</feature>
<keyword evidence="1" id="KW-1133">Transmembrane helix</keyword>
<dbReference type="AlphaFoldDB" id="A0A480B920"/>
<evidence type="ECO:0000256" key="1">
    <source>
        <dbReference type="SAM" id="Phobius"/>
    </source>
</evidence>
<protein>
    <recommendedName>
        <fullName evidence="4">DUF805 domain-containing protein</fullName>
    </recommendedName>
</protein>
<evidence type="ECO:0000313" key="3">
    <source>
        <dbReference type="Proteomes" id="UP000303581"/>
    </source>
</evidence>
<dbReference type="RefSeq" id="WP_137661480.1">
    <property type="nucleotide sequence ID" value="NZ_BJCR01000003.1"/>
</dbReference>
<sequence>MENFREELKAMLYLSGRMNRRSYVMNLLMIFGIGYLGGISISLERVSEFFWVLGWLIIAYSVVRELAIASRRIHDLNGPTYLAYIYIAAAIVAIFVPTLAKVMVLVKVGLALMPGDREANEYGERPASMIVV</sequence>
<organism evidence="2 3">
    <name type="scientific">Veillonella tobetsuensis</name>
    <dbReference type="NCBI Taxonomy" id="1110546"/>
    <lineage>
        <taxon>Bacteria</taxon>
        <taxon>Bacillati</taxon>
        <taxon>Bacillota</taxon>
        <taxon>Negativicutes</taxon>
        <taxon>Veillonellales</taxon>
        <taxon>Veillonellaceae</taxon>
        <taxon>Veillonella</taxon>
    </lineage>
</organism>